<protein>
    <submittedName>
        <fullName evidence="2">Uncharacterized protein</fullName>
    </submittedName>
</protein>
<name>A0AAN9N1E7_CANGL</name>
<keyword evidence="3" id="KW-1185">Reference proteome</keyword>
<reference evidence="2 3" key="1">
    <citation type="submission" date="2024-01" db="EMBL/GenBank/DDBJ databases">
        <title>The genomes of 5 underutilized Papilionoideae crops provide insights into root nodulation and disease resistanc.</title>
        <authorList>
            <person name="Jiang F."/>
        </authorList>
    </citation>
    <scope>NUCLEOTIDE SEQUENCE [LARGE SCALE GENOMIC DNA]</scope>
    <source>
        <strain evidence="2">LVBAO_FW01</strain>
        <tissue evidence="2">Leaves</tissue>
    </source>
</reference>
<dbReference type="AlphaFoldDB" id="A0AAN9N1E7"/>
<feature type="region of interest" description="Disordered" evidence="1">
    <location>
        <begin position="48"/>
        <end position="96"/>
    </location>
</feature>
<evidence type="ECO:0000313" key="3">
    <source>
        <dbReference type="Proteomes" id="UP001367508"/>
    </source>
</evidence>
<dbReference type="Proteomes" id="UP001367508">
    <property type="component" value="Unassembled WGS sequence"/>
</dbReference>
<evidence type="ECO:0000313" key="2">
    <source>
        <dbReference type="EMBL" id="KAK7361538.1"/>
    </source>
</evidence>
<accession>A0AAN9N1E7</accession>
<organism evidence="2 3">
    <name type="scientific">Canavalia gladiata</name>
    <name type="common">Sword bean</name>
    <name type="synonym">Dolichos gladiatus</name>
    <dbReference type="NCBI Taxonomy" id="3824"/>
    <lineage>
        <taxon>Eukaryota</taxon>
        <taxon>Viridiplantae</taxon>
        <taxon>Streptophyta</taxon>
        <taxon>Embryophyta</taxon>
        <taxon>Tracheophyta</taxon>
        <taxon>Spermatophyta</taxon>
        <taxon>Magnoliopsida</taxon>
        <taxon>eudicotyledons</taxon>
        <taxon>Gunneridae</taxon>
        <taxon>Pentapetalae</taxon>
        <taxon>rosids</taxon>
        <taxon>fabids</taxon>
        <taxon>Fabales</taxon>
        <taxon>Fabaceae</taxon>
        <taxon>Papilionoideae</taxon>
        <taxon>50 kb inversion clade</taxon>
        <taxon>NPAAA clade</taxon>
        <taxon>indigoferoid/millettioid clade</taxon>
        <taxon>Phaseoleae</taxon>
        <taxon>Canavalia</taxon>
    </lineage>
</organism>
<evidence type="ECO:0000256" key="1">
    <source>
        <dbReference type="SAM" id="MobiDB-lite"/>
    </source>
</evidence>
<comment type="caution">
    <text evidence="2">The sequence shown here is derived from an EMBL/GenBank/DDBJ whole genome shotgun (WGS) entry which is preliminary data.</text>
</comment>
<dbReference type="EMBL" id="JAYMYQ010000001">
    <property type="protein sequence ID" value="KAK7361538.1"/>
    <property type="molecule type" value="Genomic_DNA"/>
</dbReference>
<gene>
    <name evidence="2" type="ORF">VNO77_03607</name>
</gene>
<proteinExistence type="predicted"/>
<feature type="compositionally biased region" description="Basic residues" evidence="1">
    <location>
        <begin position="86"/>
        <end position="96"/>
    </location>
</feature>
<sequence>MGNLAKNKIPSHTWPLHPISDMFRRRSYWEDSIQSSMDEFELGFRRHNLSIPLPNNDNLRGEEEMEKESTTLGKQREPDATDNNPKPKKRRSSERT</sequence>